<comment type="caution">
    <text evidence="1">The sequence shown here is derived from an EMBL/GenBank/DDBJ whole genome shotgun (WGS) entry which is preliminary data.</text>
</comment>
<name>A0A4Z2G9D6_9TELE</name>
<protein>
    <submittedName>
        <fullName evidence="1">Uncharacterized protein</fullName>
    </submittedName>
</protein>
<dbReference type="EMBL" id="SRLO01000629">
    <property type="protein sequence ID" value="TNN50166.1"/>
    <property type="molecule type" value="Genomic_DNA"/>
</dbReference>
<dbReference type="Proteomes" id="UP000314294">
    <property type="component" value="Unassembled WGS sequence"/>
</dbReference>
<evidence type="ECO:0000313" key="2">
    <source>
        <dbReference type="Proteomes" id="UP000314294"/>
    </source>
</evidence>
<gene>
    <name evidence="1" type="ORF">EYF80_039655</name>
</gene>
<keyword evidence="2" id="KW-1185">Reference proteome</keyword>
<dbReference type="AlphaFoldDB" id="A0A4Z2G9D6"/>
<evidence type="ECO:0000313" key="1">
    <source>
        <dbReference type="EMBL" id="TNN50166.1"/>
    </source>
</evidence>
<sequence length="65" mass="7767">MRPVASSRIFSWALEPLYWTTLSPEWLLANCKEKRCTRSKEAPARQLRRTRTPSLKERTAFWMIL</sequence>
<reference evidence="1 2" key="1">
    <citation type="submission" date="2019-03" db="EMBL/GenBank/DDBJ databases">
        <title>First draft genome of Liparis tanakae, snailfish: a comprehensive survey of snailfish specific genes.</title>
        <authorList>
            <person name="Kim W."/>
            <person name="Song I."/>
            <person name="Jeong J.-H."/>
            <person name="Kim D."/>
            <person name="Kim S."/>
            <person name="Ryu S."/>
            <person name="Song J.Y."/>
            <person name="Lee S.K."/>
        </authorList>
    </citation>
    <scope>NUCLEOTIDE SEQUENCE [LARGE SCALE GENOMIC DNA]</scope>
    <source>
        <tissue evidence="1">Muscle</tissue>
    </source>
</reference>
<proteinExistence type="predicted"/>
<organism evidence="1 2">
    <name type="scientific">Liparis tanakae</name>
    <name type="common">Tanaka's snailfish</name>
    <dbReference type="NCBI Taxonomy" id="230148"/>
    <lineage>
        <taxon>Eukaryota</taxon>
        <taxon>Metazoa</taxon>
        <taxon>Chordata</taxon>
        <taxon>Craniata</taxon>
        <taxon>Vertebrata</taxon>
        <taxon>Euteleostomi</taxon>
        <taxon>Actinopterygii</taxon>
        <taxon>Neopterygii</taxon>
        <taxon>Teleostei</taxon>
        <taxon>Neoteleostei</taxon>
        <taxon>Acanthomorphata</taxon>
        <taxon>Eupercaria</taxon>
        <taxon>Perciformes</taxon>
        <taxon>Cottioidei</taxon>
        <taxon>Cottales</taxon>
        <taxon>Liparidae</taxon>
        <taxon>Liparis</taxon>
    </lineage>
</organism>
<accession>A0A4Z2G9D6</accession>